<evidence type="ECO:0000256" key="1">
    <source>
        <dbReference type="SAM" id="Phobius"/>
    </source>
</evidence>
<feature type="transmembrane region" description="Helical" evidence="1">
    <location>
        <begin position="49"/>
        <end position="73"/>
    </location>
</feature>
<keyword evidence="1" id="KW-0472">Membrane</keyword>
<sequence>MSTIQRAPVPEPVRQGLGLIQNSVSLVILAMGVLLLLTGFIIQTGVWAAIFAVWGTALTIVGATAYAIVWWSYQ</sequence>
<proteinExistence type="predicted"/>
<dbReference type="AlphaFoldDB" id="A0A3R7ECS6"/>
<keyword evidence="1" id="KW-1133">Transmembrane helix</keyword>
<comment type="caution">
    <text evidence="2">The sequence shown here is derived from an EMBL/GenBank/DDBJ whole genome shotgun (WGS) entry which is preliminary data.</text>
</comment>
<dbReference type="OrthoDB" id="187142at2157"/>
<gene>
    <name evidence="2" type="ORF">ATJ93_4034</name>
</gene>
<dbReference type="RefSeq" id="WP_120246352.1">
    <property type="nucleotide sequence ID" value="NZ_RAPO01000004.1"/>
</dbReference>
<evidence type="ECO:0000313" key="2">
    <source>
        <dbReference type="EMBL" id="RKD89207.1"/>
    </source>
</evidence>
<reference evidence="2 3" key="1">
    <citation type="submission" date="2018-09" db="EMBL/GenBank/DDBJ databases">
        <title>Genomic Encyclopedia of Archaeal and Bacterial Type Strains, Phase II (KMG-II): from individual species to whole genera.</title>
        <authorList>
            <person name="Goeker M."/>
        </authorList>
    </citation>
    <scope>NUCLEOTIDE SEQUENCE [LARGE SCALE GENOMIC DNA]</scope>
    <source>
        <strain evidence="2 3">DSM 13151</strain>
    </source>
</reference>
<feature type="transmembrane region" description="Helical" evidence="1">
    <location>
        <begin position="20"/>
        <end position="42"/>
    </location>
</feature>
<dbReference type="Proteomes" id="UP000283805">
    <property type="component" value="Unassembled WGS sequence"/>
</dbReference>
<accession>A0A3R7ECS6</accession>
<evidence type="ECO:0000313" key="3">
    <source>
        <dbReference type="Proteomes" id="UP000283805"/>
    </source>
</evidence>
<keyword evidence="3" id="KW-1185">Reference proteome</keyword>
<organism evidence="2 3">
    <name type="scientific">Halopiger aswanensis</name>
    <dbReference type="NCBI Taxonomy" id="148449"/>
    <lineage>
        <taxon>Archaea</taxon>
        <taxon>Methanobacteriati</taxon>
        <taxon>Methanobacteriota</taxon>
        <taxon>Stenosarchaea group</taxon>
        <taxon>Halobacteria</taxon>
        <taxon>Halobacteriales</taxon>
        <taxon>Natrialbaceae</taxon>
        <taxon>Halopiger</taxon>
    </lineage>
</organism>
<protein>
    <submittedName>
        <fullName evidence="2">Uncharacterized protein</fullName>
    </submittedName>
</protein>
<keyword evidence="1" id="KW-0812">Transmembrane</keyword>
<name>A0A3R7ECS6_9EURY</name>
<dbReference type="EMBL" id="RAPO01000004">
    <property type="protein sequence ID" value="RKD89207.1"/>
    <property type="molecule type" value="Genomic_DNA"/>
</dbReference>